<comment type="caution">
    <text evidence="1">The sequence shown here is derived from an EMBL/GenBank/DDBJ whole genome shotgun (WGS) entry which is preliminary data.</text>
</comment>
<dbReference type="Proteomes" id="UP000308671">
    <property type="component" value="Unassembled WGS sequence"/>
</dbReference>
<dbReference type="InterPro" id="IPR011009">
    <property type="entry name" value="Kinase-like_dom_sf"/>
</dbReference>
<name>A0A4S8QZX7_9HELO</name>
<evidence type="ECO:0000313" key="1">
    <source>
        <dbReference type="EMBL" id="THV46384.1"/>
    </source>
</evidence>
<evidence type="ECO:0008006" key="3">
    <source>
        <dbReference type="Google" id="ProtNLM"/>
    </source>
</evidence>
<gene>
    <name evidence="1" type="ORF">BGAL_0390g00010</name>
</gene>
<accession>A0A4S8QZX7</accession>
<sequence>MDKDIKRIYTEGTILELQSENRSDTKSDGDTISCKIIRFFEPPTLSCVMEVELLNQPNNKRAVLKVFDRRFASQLRSDYKIGPSTVAKETAFVECVKSGDASQFVDRLRNDEDFEEPEEGWNMGQNETYLYDLCLDMYEAESTVYQRLKRLQGKEIPQLLSRVTLRATTALDTILDDATKFFEIKGVLMELIDGYTLSDLPTKAPRKSWGEICHEAVRVVRLLDDYSILNEDVRPSNIMVTRQSMQNRYRVVMLDFAHCTFREPEETDKQWGRKKWNQDEEGAIGLVMRHRLKKLDYDFPFEHSNHFLEWAETEFPSDGEEKGHSTSK</sequence>
<dbReference type="EMBL" id="PQXL01000390">
    <property type="protein sequence ID" value="THV46384.1"/>
    <property type="molecule type" value="Genomic_DNA"/>
</dbReference>
<dbReference type="InterPro" id="IPR052396">
    <property type="entry name" value="Meiotic_Drive_Suppr_Kinase"/>
</dbReference>
<proteinExistence type="predicted"/>
<organism evidence="1 2">
    <name type="scientific">Botrytis galanthina</name>
    <dbReference type="NCBI Taxonomy" id="278940"/>
    <lineage>
        <taxon>Eukaryota</taxon>
        <taxon>Fungi</taxon>
        <taxon>Dikarya</taxon>
        <taxon>Ascomycota</taxon>
        <taxon>Pezizomycotina</taxon>
        <taxon>Leotiomycetes</taxon>
        <taxon>Helotiales</taxon>
        <taxon>Sclerotiniaceae</taxon>
        <taxon>Botrytis</taxon>
    </lineage>
</organism>
<dbReference type="SUPFAM" id="SSF56112">
    <property type="entry name" value="Protein kinase-like (PK-like)"/>
    <property type="match status" value="1"/>
</dbReference>
<dbReference type="Gene3D" id="1.10.510.10">
    <property type="entry name" value="Transferase(Phosphotransferase) domain 1"/>
    <property type="match status" value="1"/>
</dbReference>
<evidence type="ECO:0000313" key="2">
    <source>
        <dbReference type="Proteomes" id="UP000308671"/>
    </source>
</evidence>
<dbReference type="AlphaFoldDB" id="A0A4S8QZX7"/>
<dbReference type="PANTHER" id="PTHR37171:SF1">
    <property type="entry name" value="SERINE_THREONINE-PROTEIN KINASE YRZF-RELATED"/>
    <property type="match status" value="1"/>
</dbReference>
<dbReference type="PANTHER" id="PTHR37171">
    <property type="entry name" value="SERINE/THREONINE-PROTEIN KINASE YRZF-RELATED"/>
    <property type="match status" value="1"/>
</dbReference>
<dbReference type="OrthoDB" id="5134445at2759"/>
<keyword evidence="2" id="KW-1185">Reference proteome</keyword>
<reference evidence="1 2" key="1">
    <citation type="submission" date="2017-12" db="EMBL/GenBank/DDBJ databases">
        <title>Comparative genomics of Botrytis spp.</title>
        <authorList>
            <person name="Valero-Jimenez C.A."/>
            <person name="Tapia P."/>
            <person name="Veloso J."/>
            <person name="Silva-Moreno E."/>
            <person name="Staats M."/>
            <person name="Valdes J.H."/>
            <person name="Van Kan J.A.L."/>
        </authorList>
    </citation>
    <scope>NUCLEOTIDE SEQUENCE [LARGE SCALE GENOMIC DNA]</scope>
    <source>
        <strain evidence="1 2">MUCL435</strain>
    </source>
</reference>
<protein>
    <recommendedName>
        <fullName evidence="3">Protein kinase domain-containing protein</fullName>
    </recommendedName>
</protein>